<protein>
    <recommendedName>
        <fullName evidence="3">CRISPR-associated protein Cas6 C-terminal domain-containing protein</fullName>
    </recommendedName>
</protein>
<sequence>MCPIYSRHKPERRHTESIDRTALQKHINELGKLHSYHEIQRFHSDCHENCPVKSFFDTQKTNAIFSCGILKEKSKYDMFTRIALTKDSRSAAEGMIVNAECIPSGVEFQFSVSLFDDAIDVVDKLTDAINLASQNGIGRFKSIGFGRFDIERIDEKSVEDLVYCSYDKLEPDNSKVEIEFQTPLIFNNSKEAFDTKNSGHVFSTLLNKRYNDICIDKMTKSSAISSTEMRLIPEFINRYSYEIGRKESRLSAGIESQFWLEFDEITEDVKSQLAIGASFGIGLWCNCGFGIFSTGRRNEKY</sequence>
<evidence type="ECO:0000313" key="2">
    <source>
        <dbReference type="Proteomes" id="UP000291831"/>
    </source>
</evidence>
<reference evidence="2" key="1">
    <citation type="submission" date="2019-01" db="EMBL/GenBank/DDBJ databases">
        <title>Anaerobic oxidation of ethane by archaea from a marine hydrocarbon seep.</title>
        <authorList>
            <person name="Musat F."/>
        </authorList>
    </citation>
    <scope>NUCLEOTIDE SEQUENCE [LARGE SCALE GENOMIC DNA]</scope>
</reference>
<dbReference type="AlphaFoldDB" id="A0A8B3S2B5"/>
<dbReference type="Proteomes" id="UP000291831">
    <property type="component" value="Unassembled WGS sequence"/>
</dbReference>
<name>A0A8B3S2B5_9EURY</name>
<comment type="caution">
    <text evidence="1">The sequence shown here is derived from an EMBL/GenBank/DDBJ whole genome shotgun (WGS) entry which is preliminary data.</text>
</comment>
<evidence type="ECO:0000313" key="1">
    <source>
        <dbReference type="EMBL" id="RZB29450.1"/>
    </source>
</evidence>
<organism evidence="1 2">
    <name type="scientific">Candidatus Argoarchaeum ethanivorans</name>
    <dbReference type="NCBI Taxonomy" id="2608793"/>
    <lineage>
        <taxon>Archaea</taxon>
        <taxon>Methanobacteriati</taxon>
        <taxon>Methanobacteriota</taxon>
        <taxon>Stenosarchaea group</taxon>
        <taxon>Methanomicrobia</taxon>
        <taxon>Methanosarcinales</taxon>
        <taxon>Methanosarcinales incertae sedis</taxon>
        <taxon>GOM Arc I cluster</taxon>
        <taxon>Candidatus Argoarchaeum</taxon>
    </lineage>
</organism>
<dbReference type="EMBL" id="RPGO01000026">
    <property type="protein sequence ID" value="RZB29450.1"/>
    <property type="molecule type" value="Genomic_DNA"/>
</dbReference>
<accession>A0A8B3S2B5</accession>
<evidence type="ECO:0008006" key="3">
    <source>
        <dbReference type="Google" id="ProtNLM"/>
    </source>
</evidence>
<gene>
    <name evidence="1" type="ORF">AEth_01085</name>
</gene>
<proteinExistence type="predicted"/>